<keyword evidence="7 8" id="KW-0472">Membrane</keyword>
<comment type="similarity">
    <text evidence="2">Belongs to the GSP F family.</text>
</comment>
<evidence type="ECO:0000256" key="6">
    <source>
        <dbReference type="ARBA" id="ARBA00022989"/>
    </source>
</evidence>
<dbReference type="Pfam" id="PF00482">
    <property type="entry name" value="T2SSF"/>
    <property type="match status" value="2"/>
</dbReference>
<dbReference type="PANTHER" id="PTHR30012">
    <property type="entry name" value="GENERAL SECRETION PATHWAY PROTEIN"/>
    <property type="match status" value="1"/>
</dbReference>
<keyword evidence="4" id="KW-0997">Cell inner membrane</keyword>
<feature type="domain" description="Type II secretion system protein GspF" evidence="9">
    <location>
        <begin position="273"/>
        <end position="393"/>
    </location>
</feature>
<keyword evidence="6 8" id="KW-1133">Transmembrane helix</keyword>
<evidence type="ECO:0000256" key="2">
    <source>
        <dbReference type="ARBA" id="ARBA00005745"/>
    </source>
</evidence>
<comment type="subcellular location">
    <subcellularLocation>
        <location evidence="1">Cell inner membrane</location>
        <topology evidence="1">Multi-pass membrane protein</topology>
    </subcellularLocation>
</comment>
<dbReference type="Proteomes" id="UP000034952">
    <property type="component" value="Unassembled WGS sequence"/>
</dbReference>
<evidence type="ECO:0000313" key="10">
    <source>
        <dbReference type="EMBL" id="KKP66067.1"/>
    </source>
</evidence>
<keyword evidence="3" id="KW-1003">Cell membrane</keyword>
<dbReference type="EMBL" id="LBPY01000013">
    <property type="protein sequence ID" value="KKP66067.1"/>
    <property type="molecule type" value="Genomic_DNA"/>
</dbReference>
<evidence type="ECO:0000313" key="11">
    <source>
        <dbReference type="Proteomes" id="UP000034952"/>
    </source>
</evidence>
<protein>
    <submittedName>
        <fullName evidence="10">Type II secretion system F domain protein</fullName>
    </submittedName>
</protein>
<dbReference type="PRINTS" id="PR00812">
    <property type="entry name" value="BCTERIALGSPF"/>
</dbReference>
<evidence type="ECO:0000256" key="3">
    <source>
        <dbReference type="ARBA" id="ARBA00022475"/>
    </source>
</evidence>
<dbReference type="FunFam" id="1.20.81.30:FF:000001">
    <property type="entry name" value="Type II secretion system protein F"/>
    <property type="match status" value="1"/>
</dbReference>
<keyword evidence="5 8" id="KW-0812">Transmembrane</keyword>
<feature type="transmembrane region" description="Helical" evidence="8">
    <location>
        <begin position="376"/>
        <end position="397"/>
    </location>
</feature>
<feature type="domain" description="Type II secretion system protein GspF" evidence="9">
    <location>
        <begin position="69"/>
        <end position="192"/>
    </location>
</feature>
<feature type="transmembrane region" description="Helical" evidence="8">
    <location>
        <begin position="169"/>
        <end position="191"/>
    </location>
</feature>
<dbReference type="InterPro" id="IPR003004">
    <property type="entry name" value="GspF/PilC"/>
</dbReference>
<evidence type="ECO:0000259" key="9">
    <source>
        <dbReference type="Pfam" id="PF00482"/>
    </source>
</evidence>
<evidence type="ECO:0000256" key="7">
    <source>
        <dbReference type="ARBA" id="ARBA00023136"/>
    </source>
</evidence>
<evidence type="ECO:0000256" key="4">
    <source>
        <dbReference type="ARBA" id="ARBA00022519"/>
    </source>
</evidence>
<reference evidence="10 11" key="1">
    <citation type="journal article" date="2015" name="Nature">
        <title>rRNA introns, odd ribosomes, and small enigmatic genomes across a large radiation of phyla.</title>
        <authorList>
            <person name="Brown C.T."/>
            <person name="Hug L.A."/>
            <person name="Thomas B.C."/>
            <person name="Sharon I."/>
            <person name="Castelle C.J."/>
            <person name="Singh A."/>
            <person name="Wilkins M.J."/>
            <person name="Williams K.H."/>
            <person name="Banfield J.F."/>
        </authorList>
    </citation>
    <scope>NUCLEOTIDE SEQUENCE [LARGE SCALE GENOMIC DNA]</scope>
</reference>
<organism evidence="10 11">
    <name type="scientific">Candidatus Nomurabacteria bacterium GW2011_GWE1_35_16</name>
    <dbReference type="NCBI Taxonomy" id="1618761"/>
    <lineage>
        <taxon>Bacteria</taxon>
        <taxon>Candidatus Nomuraibacteriota</taxon>
    </lineage>
</organism>
<feature type="transmembrane region" description="Helical" evidence="8">
    <location>
        <begin position="223"/>
        <end position="241"/>
    </location>
</feature>
<name>A0A0G0EFD7_9BACT</name>
<dbReference type="Gene3D" id="1.20.81.30">
    <property type="entry name" value="Type II secretion system (T2SS), domain F"/>
    <property type="match status" value="2"/>
</dbReference>
<evidence type="ECO:0000256" key="8">
    <source>
        <dbReference type="SAM" id="Phobius"/>
    </source>
</evidence>
<dbReference type="InterPro" id="IPR042094">
    <property type="entry name" value="T2SS_GspF_sf"/>
</dbReference>
<evidence type="ECO:0000256" key="1">
    <source>
        <dbReference type="ARBA" id="ARBA00004429"/>
    </source>
</evidence>
<dbReference type="InterPro" id="IPR018076">
    <property type="entry name" value="T2SS_GspF_dom"/>
</dbReference>
<comment type="caution">
    <text evidence="10">The sequence shown here is derived from an EMBL/GenBank/DDBJ whole genome shotgun (WGS) entry which is preliminary data.</text>
</comment>
<accession>A0A0G0EFD7</accession>
<proteinExistence type="inferred from homology"/>
<evidence type="ECO:0000256" key="5">
    <source>
        <dbReference type="ARBA" id="ARBA00022692"/>
    </source>
</evidence>
<dbReference type="PANTHER" id="PTHR30012:SF0">
    <property type="entry name" value="TYPE II SECRETION SYSTEM PROTEIN F-RELATED"/>
    <property type="match status" value="1"/>
</dbReference>
<dbReference type="GO" id="GO:0005886">
    <property type="term" value="C:plasma membrane"/>
    <property type="evidence" value="ECO:0007669"/>
    <property type="project" value="UniProtKB-SubCell"/>
</dbReference>
<sequence>MKFKYKEQSKEGKIIEGIAESPDMFALAKEIREQGGVPLSIKEFNEKGIKNIVNFDVFTGVSLSEKIMFTNNLSGMLSAGLALTRALSVLEKQTSNKYFNGVLKSLIDDINGGGTLSSGMKKFPKVFSGVFVSMVHSGEESGGLPRTLSEIGITLKKTYDLNKKIKGALIYPSVILFAIFAIGILMMIYVVPTLTATFKDVGMELPASTQFIIFISDSLKDHFLLFATAMAAFIGSFVAFAKLKSTQKYFDLIILKIPLLGTLIREMNTARTTRTLSSLISSGVDLSRALTITEEVLQNVHYKKLIHDAVLSIEKGVSLSASFKKHPELYPIMVGEMIEVGEETGKLSSMLMDIASFYENEVDDKTKNLSTIIEPVLMVFIGAAVGFFAVAMIKPMYSVMDSIK</sequence>
<dbReference type="AlphaFoldDB" id="A0A0G0EFD7"/>
<gene>
    <name evidence="10" type="ORF">UR64_C0013G0026</name>
</gene>
<dbReference type="PATRIC" id="fig|1618761.3.peg.620"/>